<keyword evidence="3" id="KW-1185">Reference proteome</keyword>
<dbReference type="InterPro" id="IPR047142">
    <property type="entry name" value="OryJ/VirC-like"/>
</dbReference>
<proteinExistence type="predicted"/>
<evidence type="ECO:0000259" key="1">
    <source>
        <dbReference type="Pfam" id="PF07883"/>
    </source>
</evidence>
<evidence type="ECO:0000313" key="3">
    <source>
        <dbReference type="Proteomes" id="UP000019491"/>
    </source>
</evidence>
<dbReference type="PANTHER" id="PTHR36156:SF2">
    <property type="entry name" value="CUPIN TYPE-2 DOMAIN-CONTAINING PROTEIN"/>
    <property type="match status" value="1"/>
</dbReference>
<dbReference type="AlphaFoldDB" id="X0PXJ1"/>
<dbReference type="Gene3D" id="2.60.120.10">
    <property type="entry name" value="Jelly Rolls"/>
    <property type="match status" value="1"/>
</dbReference>
<reference evidence="2 3" key="1">
    <citation type="submission" date="2014-02" db="EMBL/GenBank/DDBJ databases">
        <title>Whole genome shotgun sequence of Rhodococcus wratislaviensis NBRC 100605.</title>
        <authorList>
            <person name="Hosoyama A."/>
            <person name="Tsuchikane K."/>
            <person name="Yoshida I."/>
            <person name="Ohji S."/>
            <person name="Ichikawa N."/>
            <person name="Yamazoe A."/>
            <person name="Fujita N."/>
        </authorList>
    </citation>
    <scope>NUCLEOTIDE SEQUENCE [LARGE SCALE GENOMIC DNA]</scope>
    <source>
        <strain evidence="2 3">NBRC 100605</strain>
    </source>
</reference>
<dbReference type="EMBL" id="BAWF01000005">
    <property type="protein sequence ID" value="GAF43047.1"/>
    <property type="molecule type" value="Genomic_DNA"/>
</dbReference>
<dbReference type="Proteomes" id="UP000019491">
    <property type="component" value="Unassembled WGS sequence"/>
</dbReference>
<dbReference type="PANTHER" id="PTHR36156">
    <property type="entry name" value="SLR2101 PROTEIN"/>
    <property type="match status" value="1"/>
</dbReference>
<dbReference type="SUPFAM" id="SSF51182">
    <property type="entry name" value="RmlC-like cupins"/>
    <property type="match status" value="1"/>
</dbReference>
<dbReference type="Pfam" id="PF07883">
    <property type="entry name" value="Cupin_2"/>
    <property type="match status" value="1"/>
</dbReference>
<gene>
    <name evidence="2" type="ORF">RW1_005_01560</name>
</gene>
<organism evidence="2 3">
    <name type="scientific">Rhodococcus wratislaviensis NBRC 100605</name>
    <dbReference type="NCBI Taxonomy" id="1219028"/>
    <lineage>
        <taxon>Bacteria</taxon>
        <taxon>Bacillati</taxon>
        <taxon>Actinomycetota</taxon>
        <taxon>Actinomycetes</taxon>
        <taxon>Mycobacteriales</taxon>
        <taxon>Nocardiaceae</taxon>
        <taxon>Rhodococcus</taxon>
    </lineage>
</organism>
<evidence type="ECO:0000313" key="2">
    <source>
        <dbReference type="EMBL" id="GAF43047.1"/>
    </source>
</evidence>
<dbReference type="InterPro" id="IPR013096">
    <property type="entry name" value="Cupin_2"/>
</dbReference>
<protein>
    <recommendedName>
        <fullName evidence="1">Cupin type-2 domain-containing protein</fullName>
    </recommendedName>
</protein>
<dbReference type="InterPro" id="IPR011051">
    <property type="entry name" value="RmlC_Cupin_sf"/>
</dbReference>
<feature type="domain" description="Cupin type-2" evidence="1">
    <location>
        <begin position="97"/>
        <end position="152"/>
    </location>
</feature>
<comment type="caution">
    <text evidence="2">The sequence shown here is derived from an EMBL/GenBank/DDBJ whole genome shotgun (WGS) entry which is preliminary data.</text>
</comment>
<sequence length="163" mass="17326">MAIRRVGTGFDENGESVFVSDEQLDSTPQLNTTLSSVWRTDSVDNLQIPPKTPMEDGLGFPVPGGAWALSWTIPPTSTAGEDQEGITEAGDLPSGGAHATDSIDINVVTEGTVVFTLEDGTENTLDTGDTIVVNGVRHTWRNPGTQTARILSFILGAERISNQ</sequence>
<name>X0PXJ1_RHOWR</name>
<dbReference type="InterPro" id="IPR014710">
    <property type="entry name" value="RmlC-like_jellyroll"/>
</dbReference>
<accession>X0PXJ1</accession>